<dbReference type="GO" id="GO:0004523">
    <property type="term" value="F:RNA-DNA hybrid ribonuclease activity"/>
    <property type="evidence" value="ECO:0007669"/>
    <property type="project" value="InterPro"/>
</dbReference>
<dbReference type="AlphaFoldDB" id="A2Q624"/>
<reference evidence="2" key="1">
    <citation type="submission" date="2006-02" db="EMBL/GenBank/DDBJ databases">
        <authorList>
            <person name="Town C.D."/>
        </authorList>
    </citation>
    <scope>NUCLEOTIDE SEQUENCE</scope>
</reference>
<evidence type="ECO:0000259" key="1">
    <source>
        <dbReference type="Pfam" id="PF13456"/>
    </source>
</evidence>
<dbReference type="InterPro" id="IPR044730">
    <property type="entry name" value="RNase_H-like_dom_plant"/>
</dbReference>
<dbReference type="InterPro" id="IPR012337">
    <property type="entry name" value="RNaseH-like_sf"/>
</dbReference>
<dbReference type="GO" id="GO:0003676">
    <property type="term" value="F:nucleic acid binding"/>
    <property type="evidence" value="ECO:0007669"/>
    <property type="project" value="InterPro"/>
</dbReference>
<accession>A2Q624</accession>
<organism evidence="2">
    <name type="scientific">Medicago truncatula</name>
    <name type="common">Barrel medic</name>
    <name type="synonym">Medicago tribuloides</name>
    <dbReference type="NCBI Taxonomy" id="3880"/>
    <lineage>
        <taxon>Eukaryota</taxon>
        <taxon>Viridiplantae</taxon>
        <taxon>Streptophyta</taxon>
        <taxon>Embryophyta</taxon>
        <taxon>Tracheophyta</taxon>
        <taxon>Spermatophyta</taxon>
        <taxon>Magnoliopsida</taxon>
        <taxon>eudicotyledons</taxon>
        <taxon>Gunneridae</taxon>
        <taxon>Pentapetalae</taxon>
        <taxon>rosids</taxon>
        <taxon>fabids</taxon>
        <taxon>Fabales</taxon>
        <taxon>Fabaceae</taxon>
        <taxon>Papilionoideae</taxon>
        <taxon>50 kb inversion clade</taxon>
        <taxon>NPAAA clade</taxon>
        <taxon>Hologalegina</taxon>
        <taxon>IRL clade</taxon>
        <taxon>Trifolieae</taxon>
        <taxon>Medicago</taxon>
    </lineage>
</organism>
<dbReference type="InterPro" id="IPR002156">
    <property type="entry name" value="RNaseH_domain"/>
</dbReference>
<dbReference type="InterPro" id="IPR053151">
    <property type="entry name" value="RNase_H-like"/>
</dbReference>
<sequence length="235" mass="26025">MKDFISNIGPIGPIIIWKIWCSRNKCIFEDIKHSIQEIGAQVLSSLHHILKAFAHPTSHSVQQPARIVSWQRPSMNSVALNVDGNVFLDSNLGSFGGLIRDHTSSFLHGFFGKNSRPCILHVEISGLYHGLKLCWDIGIKHVVCHSDSTTVVDLVQKDLNVHHKYGNLIMAIKKLLRRDWVVSLRHTLCEGNAAADFLAKKGALSDTSLVILNEAPPDIAFVLLADAVGVKFVRP</sequence>
<dbReference type="SUPFAM" id="SSF53098">
    <property type="entry name" value="Ribonuclease H-like"/>
    <property type="match status" value="1"/>
</dbReference>
<proteinExistence type="predicted"/>
<name>A2Q624_MEDTR</name>
<dbReference type="CDD" id="cd06222">
    <property type="entry name" value="RNase_H_like"/>
    <property type="match status" value="1"/>
</dbReference>
<protein>
    <submittedName>
        <fullName evidence="2">Ribonuclease H</fullName>
    </submittedName>
</protein>
<reference evidence="2" key="2">
    <citation type="submission" date="2007-03" db="EMBL/GenBank/DDBJ databases">
        <authorList>
            <consortium name="The International Medicago Genome Annotation Group"/>
        </authorList>
    </citation>
    <scope>NUCLEOTIDE SEQUENCE</scope>
</reference>
<dbReference type="EMBL" id="AC172742">
    <property type="protein sequence ID" value="ABN09044.1"/>
    <property type="molecule type" value="Genomic_DNA"/>
</dbReference>
<evidence type="ECO:0000313" key="2">
    <source>
        <dbReference type="EMBL" id="ABN09044.1"/>
    </source>
</evidence>
<gene>
    <name evidence="2" type="ORF">MtrDRAFT_AC172742g1v1</name>
</gene>
<dbReference type="PANTHER" id="PTHR47723">
    <property type="entry name" value="OS05G0353850 PROTEIN"/>
    <property type="match status" value="1"/>
</dbReference>
<dbReference type="InterPro" id="IPR036397">
    <property type="entry name" value="RNaseH_sf"/>
</dbReference>
<dbReference type="Pfam" id="PF13456">
    <property type="entry name" value="RVT_3"/>
    <property type="match status" value="1"/>
</dbReference>
<dbReference type="Gene3D" id="3.30.420.10">
    <property type="entry name" value="Ribonuclease H-like superfamily/Ribonuclease H"/>
    <property type="match status" value="1"/>
</dbReference>
<dbReference type="PANTHER" id="PTHR47723:SF19">
    <property type="entry name" value="POLYNUCLEOTIDYL TRANSFERASE, RIBONUCLEASE H-LIKE SUPERFAMILY PROTEIN"/>
    <property type="match status" value="1"/>
</dbReference>
<feature type="domain" description="RNase H type-1" evidence="1">
    <location>
        <begin position="81"/>
        <end position="201"/>
    </location>
</feature>